<dbReference type="InterPro" id="IPR036259">
    <property type="entry name" value="MFS_trans_sf"/>
</dbReference>
<sequence length="106" mass="11484">MGAYASHISPPGALATVQSVFRSTFYIGVSTAGLLGGLLYNTKGGSIAFLVVGVFDLIYVLVFVLLHILINKYCSSGKFCSWHHSSLRHHMAKLFVLHSVPSHHAN</sequence>
<feature type="transmembrane region" description="Helical" evidence="1">
    <location>
        <begin position="47"/>
        <end position="70"/>
    </location>
</feature>
<evidence type="ECO:0008006" key="4">
    <source>
        <dbReference type="Google" id="ProtNLM"/>
    </source>
</evidence>
<organism evidence="2 3">
    <name type="scientific">Portunus trituberculatus</name>
    <name type="common">Swimming crab</name>
    <name type="synonym">Neptunus trituberculatus</name>
    <dbReference type="NCBI Taxonomy" id="210409"/>
    <lineage>
        <taxon>Eukaryota</taxon>
        <taxon>Metazoa</taxon>
        <taxon>Ecdysozoa</taxon>
        <taxon>Arthropoda</taxon>
        <taxon>Crustacea</taxon>
        <taxon>Multicrustacea</taxon>
        <taxon>Malacostraca</taxon>
        <taxon>Eumalacostraca</taxon>
        <taxon>Eucarida</taxon>
        <taxon>Decapoda</taxon>
        <taxon>Pleocyemata</taxon>
        <taxon>Brachyura</taxon>
        <taxon>Eubrachyura</taxon>
        <taxon>Portunoidea</taxon>
        <taxon>Portunidae</taxon>
        <taxon>Portuninae</taxon>
        <taxon>Portunus</taxon>
    </lineage>
</organism>
<keyword evidence="1" id="KW-1133">Transmembrane helix</keyword>
<dbReference type="Proteomes" id="UP000324222">
    <property type="component" value="Unassembled WGS sequence"/>
</dbReference>
<dbReference type="OrthoDB" id="515887at2759"/>
<evidence type="ECO:0000256" key="1">
    <source>
        <dbReference type="SAM" id="Phobius"/>
    </source>
</evidence>
<protein>
    <recommendedName>
        <fullName evidence="4">Major facilitator superfamily associated domain-containing protein</fullName>
    </recommendedName>
</protein>
<dbReference type="SUPFAM" id="SSF103473">
    <property type="entry name" value="MFS general substrate transporter"/>
    <property type="match status" value="1"/>
</dbReference>
<keyword evidence="1" id="KW-0472">Membrane</keyword>
<dbReference type="Gene3D" id="1.20.1250.20">
    <property type="entry name" value="MFS general substrate transporter like domains"/>
    <property type="match status" value="1"/>
</dbReference>
<comment type="caution">
    <text evidence="2">The sequence shown here is derived from an EMBL/GenBank/DDBJ whole genome shotgun (WGS) entry which is preliminary data.</text>
</comment>
<keyword evidence="1" id="KW-0812">Transmembrane</keyword>
<evidence type="ECO:0000313" key="3">
    <source>
        <dbReference type="Proteomes" id="UP000324222"/>
    </source>
</evidence>
<evidence type="ECO:0000313" key="2">
    <source>
        <dbReference type="EMBL" id="MPC79127.1"/>
    </source>
</evidence>
<feature type="transmembrane region" description="Helical" evidence="1">
    <location>
        <begin position="20"/>
        <end position="40"/>
    </location>
</feature>
<proteinExistence type="predicted"/>
<gene>
    <name evidence="2" type="ORF">E2C01_073640</name>
</gene>
<name>A0A5B7IC80_PORTR</name>
<accession>A0A5B7IC80</accession>
<dbReference type="EMBL" id="VSRR010050319">
    <property type="protein sequence ID" value="MPC79127.1"/>
    <property type="molecule type" value="Genomic_DNA"/>
</dbReference>
<keyword evidence="3" id="KW-1185">Reference proteome</keyword>
<reference evidence="2 3" key="1">
    <citation type="submission" date="2019-05" db="EMBL/GenBank/DDBJ databases">
        <title>Another draft genome of Portunus trituberculatus and its Hox gene families provides insights of decapod evolution.</title>
        <authorList>
            <person name="Jeong J.-H."/>
            <person name="Song I."/>
            <person name="Kim S."/>
            <person name="Choi T."/>
            <person name="Kim D."/>
            <person name="Ryu S."/>
            <person name="Kim W."/>
        </authorList>
    </citation>
    <scope>NUCLEOTIDE SEQUENCE [LARGE SCALE GENOMIC DNA]</scope>
    <source>
        <tissue evidence="2">Muscle</tissue>
    </source>
</reference>
<dbReference type="AlphaFoldDB" id="A0A5B7IC80"/>